<sequence>MDPRPSLLLLLLVSAATSAAAFNITKILNQFPDYSSFNNFLSQTGLADDINRRQTITVLAVPNGAASSLSGQPADVVKHVASLHVILDYYDVDKLQSPSKGTALLTTLFQTTGLASGQLGFLNVTENKNADAQVAFGSAVPGSPLSAYLVKSIAAQPYNISVLEVSGLIFPPGIVNVKATATATATASNPPPVAPAPSVAPASPAPSKAASPASPAPAHTKSAPAAAPAGVVDAPAPGVDAEGPVTEASPPPSPTIAVAPTPSADSPSDEGVGAEAPEPVAAEEASSGSRVGLGVAGMAGLVGVAVLAAL</sequence>
<keyword evidence="9" id="KW-0449">Lipoprotein</keyword>
<feature type="domain" description="FAS1" evidence="13">
    <location>
        <begin position="21"/>
        <end position="154"/>
    </location>
</feature>
<dbReference type="Proteomes" id="UP001180020">
    <property type="component" value="Unassembled WGS sequence"/>
</dbReference>
<dbReference type="InterPro" id="IPR036378">
    <property type="entry name" value="FAS1_dom_sf"/>
</dbReference>
<dbReference type="GO" id="GO:0005886">
    <property type="term" value="C:plasma membrane"/>
    <property type="evidence" value="ECO:0007669"/>
    <property type="project" value="UniProtKB-SubCell"/>
</dbReference>
<feature type="signal peptide" evidence="12">
    <location>
        <begin position="1"/>
        <end position="21"/>
    </location>
</feature>
<evidence type="ECO:0000313" key="15">
    <source>
        <dbReference type="Proteomes" id="UP001180020"/>
    </source>
</evidence>
<gene>
    <name evidence="14" type="primary">FLA14</name>
    <name evidence="14" type="ORF">QJS10_CPB18g00191</name>
</gene>
<dbReference type="FunFam" id="2.30.180.10:FF:000015">
    <property type="entry name" value="Fasciclin-like arabinogalactan protein 3"/>
    <property type="match status" value="1"/>
</dbReference>
<comment type="caution">
    <text evidence="14">The sequence shown here is derived from an EMBL/GenBank/DDBJ whole genome shotgun (WGS) entry which is preliminary data.</text>
</comment>
<dbReference type="PANTHER" id="PTHR32382:SF6">
    <property type="entry name" value="FASCICLIN-LIKE ARABINOGALACTAN PROTEIN 14"/>
    <property type="match status" value="1"/>
</dbReference>
<dbReference type="SUPFAM" id="SSF82153">
    <property type="entry name" value="FAS1 domain"/>
    <property type="match status" value="1"/>
</dbReference>
<dbReference type="Gene3D" id="2.30.180.10">
    <property type="entry name" value="FAS1 domain"/>
    <property type="match status" value="1"/>
</dbReference>
<dbReference type="EMBL" id="JAUJYO010000018">
    <property type="protein sequence ID" value="KAK1291061.1"/>
    <property type="molecule type" value="Genomic_DNA"/>
</dbReference>
<comment type="similarity">
    <text evidence="2">Belongs to the fasciclin-like AGP family.</text>
</comment>
<evidence type="ECO:0000256" key="6">
    <source>
        <dbReference type="ARBA" id="ARBA00022974"/>
    </source>
</evidence>
<evidence type="ECO:0000256" key="5">
    <source>
        <dbReference type="ARBA" id="ARBA00022729"/>
    </source>
</evidence>
<feature type="compositionally biased region" description="Low complexity" evidence="11">
    <location>
        <begin position="196"/>
        <end position="241"/>
    </location>
</feature>
<evidence type="ECO:0000256" key="10">
    <source>
        <dbReference type="ARBA" id="ARBA00024686"/>
    </source>
</evidence>
<evidence type="ECO:0000256" key="2">
    <source>
        <dbReference type="ARBA" id="ARBA00007843"/>
    </source>
</evidence>
<dbReference type="AlphaFoldDB" id="A0AAV9CR92"/>
<evidence type="ECO:0000313" key="14">
    <source>
        <dbReference type="EMBL" id="KAK1291061.1"/>
    </source>
</evidence>
<evidence type="ECO:0000256" key="4">
    <source>
        <dbReference type="ARBA" id="ARBA00022622"/>
    </source>
</evidence>
<dbReference type="GO" id="GO:0098552">
    <property type="term" value="C:side of membrane"/>
    <property type="evidence" value="ECO:0007669"/>
    <property type="project" value="UniProtKB-KW"/>
</dbReference>
<reference evidence="14" key="1">
    <citation type="journal article" date="2023" name="Nat. Commun.">
        <title>Diploid and tetraploid genomes of Acorus and the evolution of monocots.</title>
        <authorList>
            <person name="Ma L."/>
            <person name="Liu K.W."/>
            <person name="Li Z."/>
            <person name="Hsiao Y.Y."/>
            <person name="Qi Y."/>
            <person name="Fu T."/>
            <person name="Tang G.D."/>
            <person name="Zhang D."/>
            <person name="Sun W.H."/>
            <person name="Liu D.K."/>
            <person name="Li Y."/>
            <person name="Chen G.Z."/>
            <person name="Liu X.D."/>
            <person name="Liao X.Y."/>
            <person name="Jiang Y.T."/>
            <person name="Yu X."/>
            <person name="Hao Y."/>
            <person name="Huang J."/>
            <person name="Zhao X.W."/>
            <person name="Ke S."/>
            <person name="Chen Y.Y."/>
            <person name="Wu W.L."/>
            <person name="Hsu J.L."/>
            <person name="Lin Y.F."/>
            <person name="Huang M.D."/>
            <person name="Li C.Y."/>
            <person name="Huang L."/>
            <person name="Wang Z.W."/>
            <person name="Zhao X."/>
            <person name="Zhong W.Y."/>
            <person name="Peng D.H."/>
            <person name="Ahmad S."/>
            <person name="Lan S."/>
            <person name="Zhang J.S."/>
            <person name="Tsai W.C."/>
            <person name="Van de Peer Y."/>
            <person name="Liu Z.J."/>
        </authorList>
    </citation>
    <scope>NUCLEOTIDE SEQUENCE</scope>
    <source>
        <strain evidence="14">CP</strain>
    </source>
</reference>
<keyword evidence="8" id="KW-0325">Glycoprotein</keyword>
<keyword evidence="15" id="KW-1185">Reference proteome</keyword>
<evidence type="ECO:0000256" key="8">
    <source>
        <dbReference type="ARBA" id="ARBA00023180"/>
    </source>
</evidence>
<dbReference type="InterPro" id="IPR000782">
    <property type="entry name" value="FAS1_domain"/>
</dbReference>
<dbReference type="InterPro" id="IPR033254">
    <property type="entry name" value="Plant_FLA"/>
</dbReference>
<accession>A0AAV9CR92</accession>
<proteinExistence type="inferred from homology"/>
<comment type="function">
    <text evidence="10">May be a cell surface adhesion protein.</text>
</comment>
<evidence type="ECO:0000256" key="1">
    <source>
        <dbReference type="ARBA" id="ARBA00004609"/>
    </source>
</evidence>
<dbReference type="PANTHER" id="PTHR32382">
    <property type="entry name" value="FASCICLIN-LIKE ARABINOGALACTAN PROTEIN"/>
    <property type="match status" value="1"/>
</dbReference>
<protein>
    <submittedName>
        <fullName evidence="14">Fasciclin-like arabinogalactan protein 14</fullName>
    </submittedName>
</protein>
<keyword evidence="6" id="KW-0654">Proteoglycan</keyword>
<evidence type="ECO:0000256" key="9">
    <source>
        <dbReference type="ARBA" id="ARBA00023288"/>
    </source>
</evidence>
<feature type="chain" id="PRO_5043787748" evidence="12">
    <location>
        <begin position="22"/>
        <end position="310"/>
    </location>
</feature>
<dbReference type="PROSITE" id="PS50213">
    <property type="entry name" value="FAS1"/>
    <property type="match status" value="1"/>
</dbReference>
<evidence type="ECO:0000259" key="13">
    <source>
        <dbReference type="PROSITE" id="PS50213"/>
    </source>
</evidence>
<evidence type="ECO:0000256" key="3">
    <source>
        <dbReference type="ARBA" id="ARBA00022475"/>
    </source>
</evidence>
<comment type="subcellular location">
    <subcellularLocation>
        <location evidence="1">Cell membrane</location>
        <topology evidence="1">Lipid-anchor</topology>
        <topology evidence="1">GPI-anchor</topology>
    </subcellularLocation>
</comment>
<evidence type="ECO:0000256" key="12">
    <source>
        <dbReference type="SAM" id="SignalP"/>
    </source>
</evidence>
<organism evidence="14 15">
    <name type="scientific">Acorus calamus</name>
    <name type="common">Sweet flag</name>
    <dbReference type="NCBI Taxonomy" id="4465"/>
    <lineage>
        <taxon>Eukaryota</taxon>
        <taxon>Viridiplantae</taxon>
        <taxon>Streptophyta</taxon>
        <taxon>Embryophyta</taxon>
        <taxon>Tracheophyta</taxon>
        <taxon>Spermatophyta</taxon>
        <taxon>Magnoliopsida</taxon>
        <taxon>Liliopsida</taxon>
        <taxon>Acoraceae</taxon>
        <taxon>Acorus</taxon>
    </lineage>
</organism>
<feature type="region of interest" description="Disordered" evidence="11">
    <location>
        <begin position="188"/>
        <end position="285"/>
    </location>
</feature>
<evidence type="ECO:0000256" key="11">
    <source>
        <dbReference type="SAM" id="MobiDB-lite"/>
    </source>
</evidence>
<keyword evidence="5 12" id="KW-0732">Signal</keyword>
<keyword evidence="7" id="KW-0472">Membrane</keyword>
<keyword evidence="4" id="KW-0336">GPI-anchor</keyword>
<reference evidence="14" key="2">
    <citation type="submission" date="2023-06" db="EMBL/GenBank/DDBJ databases">
        <authorList>
            <person name="Ma L."/>
            <person name="Liu K.-W."/>
            <person name="Li Z."/>
            <person name="Hsiao Y.-Y."/>
            <person name="Qi Y."/>
            <person name="Fu T."/>
            <person name="Tang G."/>
            <person name="Zhang D."/>
            <person name="Sun W.-H."/>
            <person name="Liu D.-K."/>
            <person name="Li Y."/>
            <person name="Chen G.-Z."/>
            <person name="Liu X.-D."/>
            <person name="Liao X.-Y."/>
            <person name="Jiang Y.-T."/>
            <person name="Yu X."/>
            <person name="Hao Y."/>
            <person name="Huang J."/>
            <person name="Zhao X.-W."/>
            <person name="Ke S."/>
            <person name="Chen Y.-Y."/>
            <person name="Wu W.-L."/>
            <person name="Hsu J.-L."/>
            <person name="Lin Y.-F."/>
            <person name="Huang M.-D."/>
            <person name="Li C.-Y."/>
            <person name="Huang L."/>
            <person name="Wang Z.-W."/>
            <person name="Zhao X."/>
            <person name="Zhong W.-Y."/>
            <person name="Peng D.-H."/>
            <person name="Ahmad S."/>
            <person name="Lan S."/>
            <person name="Zhang J.-S."/>
            <person name="Tsai W.-C."/>
            <person name="Van De Peer Y."/>
            <person name="Liu Z.-J."/>
        </authorList>
    </citation>
    <scope>NUCLEOTIDE SEQUENCE</scope>
    <source>
        <strain evidence="14">CP</strain>
        <tissue evidence="14">Leaves</tissue>
    </source>
</reference>
<evidence type="ECO:0000256" key="7">
    <source>
        <dbReference type="ARBA" id="ARBA00023136"/>
    </source>
</evidence>
<name>A0AAV9CR92_ACOCL</name>
<keyword evidence="3" id="KW-1003">Cell membrane</keyword>
<feature type="compositionally biased region" description="Low complexity" evidence="11">
    <location>
        <begin position="270"/>
        <end position="285"/>
    </location>
</feature>